<keyword evidence="3" id="KW-0677">Repeat</keyword>
<evidence type="ECO:0000256" key="1">
    <source>
        <dbReference type="ARBA" id="ARBA00004123"/>
    </source>
</evidence>
<dbReference type="PROSITE" id="PS00028">
    <property type="entry name" value="ZINC_FINGER_C2H2_1"/>
    <property type="match status" value="3"/>
</dbReference>
<accession>A0A8K9X9J6</accession>
<evidence type="ECO:0000259" key="8">
    <source>
        <dbReference type="PROSITE" id="PS50157"/>
    </source>
</evidence>
<dbReference type="GO" id="GO:0008270">
    <property type="term" value="F:zinc ion binding"/>
    <property type="evidence" value="ECO:0007669"/>
    <property type="project" value="UniProtKB-KW"/>
</dbReference>
<dbReference type="GeneTree" id="ENSGT01150000286939"/>
<keyword evidence="5" id="KW-0862">Zinc</keyword>
<proteinExistence type="predicted"/>
<evidence type="ECO:0000256" key="3">
    <source>
        <dbReference type="ARBA" id="ARBA00022737"/>
    </source>
</evidence>
<dbReference type="FunFam" id="3.30.160.60:FF:000145">
    <property type="entry name" value="Zinc finger protein 574"/>
    <property type="match status" value="1"/>
</dbReference>
<dbReference type="GO" id="GO:0010468">
    <property type="term" value="P:regulation of gene expression"/>
    <property type="evidence" value="ECO:0007669"/>
    <property type="project" value="TreeGrafter"/>
</dbReference>
<dbReference type="PROSITE" id="PS50157">
    <property type="entry name" value="ZINC_FINGER_C2H2_2"/>
    <property type="match status" value="5"/>
</dbReference>
<dbReference type="Gene3D" id="3.30.160.60">
    <property type="entry name" value="Classic Zinc Finger"/>
    <property type="match status" value="5"/>
</dbReference>
<reference evidence="9" key="1">
    <citation type="submission" date="2020-07" db="EMBL/GenBank/DDBJ databases">
        <title>A long reads based de novo assembly of the rainbow trout Arlee double haploid line genome.</title>
        <authorList>
            <person name="Gao G."/>
            <person name="Palti Y."/>
        </authorList>
    </citation>
    <scope>NUCLEOTIDE SEQUENCE [LARGE SCALE GENOMIC DNA]</scope>
</reference>
<evidence type="ECO:0000256" key="5">
    <source>
        <dbReference type="ARBA" id="ARBA00022833"/>
    </source>
</evidence>
<evidence type="ECO:0000256" key="4">
    <source>
        <dbReference type="ARBA" id="ARBA00022771"/>
    </source>
</evidence>
<dbReference type="InterPro" id="IPR036236">
    <property type="entry name" value="Znf_C2H2_sf"/>
</dbReference>
<dbReference type="SMART" id="SM00355">
    <property type="entry name" value="ZnF_C2H2"/>
    <property type="match status" value="5"/>
</dbReference>
<dbReference type="Pfam" id="PF00096">
    <property type="entry name" value="zf-C2H2"/>
    <property type="match status" value="2"/>
</dbReference>
<protein>
    <recommendedName>
        <fullName evidence="8">C2H2-type domain-containing protein</fullName>
    </recommendedName>
</protein>
<dbReference type="FunFam" id="3.30.160.60:FF:000624">
    <property type="entry name" value="zinc finger protein 697"/>
    <property type="match status" value="1"/>
</dbReference>
<dbReference type="GO" id="GO:0005634">
    <property type="term" value="C:nucleus"/>
    <property type="evidence" value="ECO:0007669"/>
    <property type="project" value="UniProtKB-SubCell"/>
</dbReference>
<dbReference type="Ensembl" id="ENSOMYT00000146122.1">
    <property type="protein sequence ID" value="ENSOMYP00000129975.1"/>
    <property type="gene ID" value="ENSOMYG00000072523.1"/>
</dbReference>
<feature type="domain" description="C2H2-type" evidence="8">
    <location>
        <begin position="36"/>
        <end position="63"/>
    </location>
</feature>
<dbReference type="InterPro" id="IPR013087">
    <property type="entry name" value="Znf_C2H2_type"/>
</dbReference>
<organism evidence="9 10">
    <name type="scientific">Oncorhynchus mykiss</name>
    <name type="common">Rainbow trout</name>
    <name type="synonym">Salmo gairdneri</name>
    <dbReference type="NCBI Taxonomy" id="8022"/>
    <lineage>
        <taxon>Eukaryota</taxon>
        <taxon>Metazoa</taxon>
        <taxon>Chordata</taxon>
        <taxon>Craniata</taxon>
        <taxon>Vertebrata</taxon>
        <taxon>Euteleostomi</taxon>
        <taxon>Actinopterygii</taxon>
        <taxon>Neopterygii</taxon>
        <taxon>Teleostei</taxon>
        <taxon>Protacanthopterygii</taxon>
        <taxon>Salmoniformes</taxon>
        <taxon>Salmonidae</taxon>
        <taxon>Salmoninae</taxon>
        <taxon>Oncorhynchus</taxon>
    </lineage>
</organism>
<evidence type="ECO:0000256" key="2">
    <source>
        <dbReference type="ARBA" id="ARBA00022723"/>
    </source>
</evidence>
<reference evidence="9" key="2">
    <citation type="submission" date="2025-08" db="UniProtKB">
        <authorList>
            <consortium name="Ensembl"/>
        </authorList>
    </citation>
    <scope>IDENTIFICATION</scope>
</reference>
<dbReference type="SUPFAM" id="SSF57667">
    <property type="entry name" value="beta-beta-alpha zinc fingers"/>
    <property type="match status" value="3"/>
</dbReference>
<evidence type="ECO:0000313" key="10">
    <source>
        <dbReference type="Proteomes" id="UP000694395"/>
    </source>
</evidence>
<dbReference type="PANTHER" id="PTHR16515:SF49">
    <property type="entry name" value="GASTRULA ZINC FINGER PROTEIN XLCGF49.1-LIKE-RELATED"/>
    <property type="match status" value="1"/>
</dbReference>
<feature type="domain" description="C2H2-type" evidence="8">
    <location>
        <begin position="64"/>
        <end position="91"/>
    </location>
</feature>
<evidence type="ECO:0000313" key="9">
    <source>
        <dbReference type="Ensembl" id="ENSOMYP00000129975.1"/>
    </source>
</evidence>
<name>A0A8K9X9J6_ONCMY</name>
<dbReference type="InterPro" id="IPR050331">
    <property type="entry name" value="Zinc_finger"/>
</dbReference>
<keyword evidence="6" id="KW-0539">Nucleus</keyword>
<comment type="subcellular location">
    <subcellularLocation>
        <location evidence="1">Nucleus</location>
    </subcellularLocation>
</comment>
<evidence type="ECO:0000256" key="6">
    <source>
        <dbReference type="ARBA" id="ARBA00023242"/>
    </source>
</evidence>
<evidence type="ECO:0000256" key="7">
    <source>
        <dbReference type="PROSITE-ProRule" id="PRU00042"/>
    </source>
</evidence>
<feature type="domain" description="C2H2-type" evidence="8">
    <location>
        <begin position="124"/>
        <end position="148"/>
    </location>
</feature>
<keyword evidence="2" id="KW-0479">Metal-binding</keyword>
<dbReference type="AlphaFoldDB" id="A0A8K9X9J6"/>
<reference evidence="9" key="3">
    <citation type="submission" date="2025-09" db="UniProtKB">
        <authorList>
            <consortium name="Ensembl"/>
        </authorList>
    </citation>
    <scope>IDENTIFICATION</scope>
</reference>
<keyword evidence="10" id="KW-1185">Reference proteome</keyword>
<feature type="domain" description="C2H2-type" evidence="8">
    <location>
        <begin position="210"/>
        <end position="237"/>
    </location>
</feature>
<dbReference type="PANTHER" id="PTHR16515">
    <property type="entry name" value="PR DOMAIN ZINC FINGER PROTEIN"/>
    <property type="match status" value="1"/>
</dbReference>
<sequence>MHCGHSYGIQSRCLQHEAFCDGVNRQKPPSASLGEYKCNICTKIFMKSRNLRRHILTHTEVKPYRCKACDSCFSRHDHLKLHQSRCKGKRQRLEVRIAKISLADVGRGWQNNLNITDSGKQQGFDCSICSKIFPSHSIMARHIAMSHAIRTVSSFTHEKSLKRHINIGACQRFYAKTKLSEKLNVTSPPSRETNRLLQRIQLQYKDKRKFKCTFCPRLFKSGEQLRVHTRLHTGEKPFGCSNCGERFIRRDYLQHMRTHLGEYPFNCKKCNKGFWNNNLSSNPEEHGCCFLREGKGDCSAREI</sequence>
<feature type="domain" description="C2H2-type" evidence="8">
    <location>
        <begin position="238"/>
        <end position="264"/>
    </location>
</feature>
<keyword evidence="4 7" id="KW-0863">Zinc-finger</keyword>
<dbReference type="Proteomes" id="UP000694395">
    <property type="component" value="Chromosome 2"/>
</dbReference>